<dbReference type="EMBL" id="CP071839">
    <property type="protein sequence ID" value="QTE02425.1"/>
    <property type="molecule type" value="Genomic_DNA"/>
</dbReference>
<dbReference type="Proteomes" id="UP000663908">
    <property type="component" value="Chromosome"/>
</dbReference>
<accession>A0ABX7U067</accession>
<protein>
    <submittedName>
        <fullName evidence="1">Uncharacterized protein</fullName>
    </submittedName>
</protein>
<keyword evidence="2" id="KW-1185">Reference proteome</keyword>
<evidence type="ECO:0000313" key="2">
    <source>
        <dbReference type="Proteomes" id="UP000663908"/>
    </source>
</evidence>
<proteinExistence type="predicted"/>
<evidence type="ECO:0000313" key="1">
    <source>
        <dbReference type="EMBL" id="QTE02425.1"/>
    </source>
</evidence>
<reference evidence="1 2" key="1">
    <citation type="submission" date="2021-03" db="EMBL/GenBank/DDBJ databases">
        <title>Complete genome sequence of Streptomyces cyanogenus S136, producer of anticancer angucycline landomycin A.</title>
        <authorList>
            <person name="Hrab P."/>
            <person name="Ruckert C."/>
            <person name="Busche T."/>
            <person name="Ostash I."/>
            <person name="Kalinowski J."/>
            <person name="Fedorenko V."/>
            <person name="Yushchuk O."/>
            <person name="Ostash B."/>
        </authorList>
    </citation>
    <scope>NUCLEOTIDE SEQUENCE [LARGE SCALE GENOMIC DNA]</scope>
    <source>
        <strain evidence="1 2">S136</strain>
    </source>
</reference>
<organism evidence="1 2">
    <name type="scientific">Streptomyces cyanogenus</name>
    <dbReference type="NCBI Taxonomy" id="80860"/>
    <lineage>
        <taxon>Bacteria</taxon>
        <taxon>Bacillati</taxon>
        <taxon>Actinomycetota</taxon>
        <taxon>Actinomycetes</taxon>
        <taxon>Kitasatosporales</taxon>
        <taxon>Streptomycetaceae</taxon>
        <taxon>Streptomyces</taxon>
    </lineage>
</organism>
<gene>
    <name evidence="1" type="ORF">S1361_34155</name>
</gene>
<sequence length="88" mass="10178">MNGNRLAKKPLWRWRNNPLRRHGDVVEAWVVLAVWVITTRRRQARSFPPILLHSKGLYALFRMCGLHNSVPSGGFASRRISWLPEGCD</sequence>
<name>A0ABX7U067_STRCY</name>